<evidence type="ECO:0000313" key="2">
    <source>
        <dbReference type="EMBL" id="KAF2462256.1"/>
    </source>
</evidence>
<sequence>MRGQMQFSSHFYALYPDLSPALDPRQTARVLRKPELNHGTYADPLSRSPRATPEPIPRPIAGADRPITKPNDPSSSSPADHRTEIGNSGSKEAVQDASKEQGSAAG</sequence>
<proteinExistence type="predicted"/>
<name>A0A6A6PE54_9PEZI</name>
<protein>
    <submittedName>
        <fullName evidence="2">Uncharacterized protein</fullName>
    </submittedName>
</protein>
<dbReference type="AlphaFoldDB" id="A0A6A6PE54"/>
<evidence type="ECO:0000256" key="1">
    <source>
        <dbReference type="SAM" id="MobiDB-lite"/>
    </source>
</evidence>
<keyword evidence="3" id="KW-1185">Reference proteome</keyword>
<dbReference type="EMBL" id="MU001670">
    <property type="protein sequence ID" value="KAF2462256.1"/>
    <property type="molecule type" value="Genomic_DNA"/>
</dbReference>
<feature type="region of interest" description="Disordered" evidence="1">
    <location>
        <begin position="16"/>
        <end position="106"/>
    </location>
</feature>
<accession>A0A6A6PE54</accession>
<gene>
    <name evidence="2" type="ORF">BDY21DRAFT_330907</name>
</gene>
<reference evidence="2" key="1">
    <citation type="journal article" date="2020" name="Stud. Mycol.">
        <title>101 Dothideomycetes genomes: a test case for predicting lifestyles and emergence of pathogens.</title>
        <authorList>
            <person name="Haridas S."/>
            <person name="Albert R."/>
            <person name="Binder M."/>
            <person name="Bloem J."/>
            <person name="Labutti K."/>
            <person name="Salamov A."/>
            <person name="Andreopoulos B."/>
            <person name="Baker S."/>
            <person name="Barry K."/>
            <person name="Bills G."/>
            <person name="Bluhm B."/>
            <person name="Cannon C."/>
            <person name="Castanera R."/>
            <person name="Culley D."/>
            <person name="Daum C."/>
            <person name="Ezra D."/>
            <person name="Gonzalez J."/>
            <person name="Henrissat B."/>
            <person name="Kuo A."/>
            <person name="Liang C."/>
            <person name="Lipzen A."/>
            <person name="Lutzoni F."/>
            <person name="Magnuson J."/>
            <person name="Mondo S."/>
            <person name="Nolan M."/>
            <person name="Ohm R."/>
            <person name="Pangilinan J."/>
            <person name="Park H.-J."/>
            <person name="Ramirez L."/>
            <person name="Alfaro M."/>
            <person name="Sun H."/>
            <person name="Tritt A."/>
            <person name="Yoshinaga Y."/>
            <person name="Zwiers L.-H."/>
            <person name="Turgeon B."/>
            <person name="Goodwin S."/>
            <person name="Spatafora J."/>
            <person name="Crous P."/>
            <person name="Grigoriev I."/>
        </authorList>
    </citation>
    <scope>NUCLEOTIDE SEQUENCE</scope>
    <source>
        <strain evidence="2">ATCC 16933</strain>
    </source>
</reference>
<evidence type="ECO:0000313" key="3">
    <source>
        <dbReference type="Proteomes" id="UP000799766"/>
    </source>
</evidence>
<dbReference type="Proteomes" id="UP000799766">
    <property type="component" value="Unassembled WGS sequence"/>
</dbReference>
<organism evidence="2 3">
    <name type="scientific">Lineolata rhizophorae</name>
    <dbReference type="NCBI Taxonomy" id="578093"/>
    <lineage>
        <taxon>Eukaryota</taxon>
        <taxon>Fungi</taxon>
        <taxon>Dikarya</taxon>
        <taxon>Ascomycota</taxon>
        <taxon>Pezizomycotina</taxon>
        <taxon>Dothideomycetes</taxon>
        <taxon>Dothideomycetes incertae sedis</taxon>
        <taxon>Lineolatales</taxon>
        <taxon>Lineolataceae</taxon>
        <taxon>Lineolata</taxon>
    </lineage>
</organism>